<organism evidence="1 2">
    <name type="scientific">Enterocloster lavalensis</name>
    <dbReference type="NCBI Taxonomy" id="460384"/>
    <lineage>
        <taxon>Bacteria</taxon>
        <taxon>Bacillati</taxon>
        <taxon>Bacillota</taxon>
        <taxon>Clostridia</taxon>
        <taxon>Lachnospirales</taxon>
        <taxon>Lachnospiraceae</taxon>
        <taxon>Enterocloster</taxon>
    </lineage>
</organism>
<name>A0A1I0II32_9FIRM</name>
<dbReference type="STRING" id="460384.SAMN05216313_12154"/>
<accession>A0A1I0II32</accession>
<reference evidence="2" key="1">
    <citation type="submission" date="2016-10" db="EMBL/GenBank/DDBJ databases">
        <authorList>
            <person name="Varghese N."/>
            <person name="Submissions S."/>
        </authorList>
    </citation>
    <scope>NUCLEOTIDE SEQUENCE [LARGE SCALE GENOMIC DNA]</scope>
    <source>
        <strain evidence="2">NLAE-zl-G277</strain>
    </source>
</reference>
<evidence type="ECO:0000313" key="1">
    <source>
        <dbReference type="EMBL" id="SET95829.1"/>
    </source>
</evidence>
<sequence length="47" mass="5361">MRPLPYPAFVVPGVDAVMEIWQMAGAAADFHLTSDEMYKKYNQELKT</sequence>
<gene>
    <name evidence="1" type="ORF">SAMN05216313_12154</name>
</gene>
<proteinExistence type="predicted"/>
<keyword evidence="2" id="KW-1185">Reference proteome</keyword>
<dbReference type="RefSeq" id="WP_166435053.1">
    <property type="nucleotide sequence ID" value="NZ_CAJJSN010000001.1"/>
</dbReference>
<dbReference type="Proteomes" id="UP000198508">
    <property type="component" value="Unassembled WGS sequence"/>
</dbReference>
<evidence type="ECO:0000313" key="2">
    <source>
        <dbReference type="Proteomes" id="UP000198508"/>
    </source>
</evidence>
<dbReference type="EMBL" id="FOIM01000021">
    <property type="protein sequence ID" value="SET95829.1"/>
    <property type="molecule type" value="Genomic_DNA"/>
</dbReference>
<dbReference type="AlphaFoldDB" id="A0A1I0II32"/>
<protein>
    <submittedName>
        <fullName evidence="1">Uncharacterized protein</fullName>
    </submittedName>
</protein>